<sequence length="146" mass="15506">MRCSLKNGLGSLGCAVSHAARAETEASTCILTWACCTGCCDCYSGTVAVDGQSLPRTVDYCTYTIPTKLFMGKLLLSRSAGSRASGDYGIKDRRGHTSSRRFSAEASAEYHGGSIGAARLAFKYLMWTKPPPLTRSPSPAAHTKSV</sequence>
<proteinExistence type="predicted"/>
<dbReference type="Proteomes" id="UP001165121">
    <property type="component" value="Unassembled WGS sequence"/>
</dbReference>
<organism evidence="1 2">
    <name type="scientific">Phytophthora fragariaefolia</name>
    <dbReference type="NCBI Taxonomy" id="1490495"/>
    <lineage>
        <taxon>Eukaryota</taxon>
        <taxon>Sar</taxon>
        <taxon>Stramenopiles</taxon>
        <taxon>Oomycota</taxon>
        <taxon>Peronosporomycetes</taxon>
        <taxon>Peronosporales</taxon>
        <taxon>Peronosporaceae</taxon>
        <taxon>Phytophthora</taxon>
    </lineage>
</organism>
<dbReference type="AlphaFoldDB" id="A0A9W6XNX1"/>
<keyword evidence="2" id="KW-1185">Reference proteome</keyword>
<protein>
    <submittedName>
        <fullName evidence="1">Unnamed protein product</fullName>
    </submittedName>
</protein>
<name>A0A9W6XNX1_9STRA</name>
<comment type="caution">
    <text evidence="1">The sequence shown here is derived from an EMBL/GenBank/DDBJ whole genome shotgun (WGS) entry which is preliminary data.</text>
</comment>
<evidence type="ECO:0000313" key="2">
    <source>
        <dbReference type="Proteomes" id="UP001165121"/>
    </source>
</evidence>
<gene>
    <name evidence="1" type="ORF">Pfra01_001400200</name>
</gene>
<evidence type="ECO:0000313" key="1">
    <source>
        <dbReference type="EMBL" id="GMF42568.1"/>
    </source>
</evidence>
<reference evidence="1" key="1">
    <citation type="submission" date="2023-04" db="EMBL/GenBank/DDBJ databases">
        <title>Phytophthora fragariaefolia NBRC 109709.</title>
        <authorList>
            <person name="Ichikawa N."/>
            <person name="Sato H."/>
            <person name="Tonouchi N."/>
        </authorList>
    </citation>
    <scope>NUCLEOTIDE SEQUENCE</scope>
    <source>
        <strain evidence="1">NBRC 109709</strain>
    </source>
</reference>
<dbReference type="EMBL" id="BSXT01001454">
    <property type="protein sequence ID" value="GMF42568.1"/>
    <property type="molecule type" value="Genomic_DNA"/>
</dbReference>
<accession>A0A9W6XNX1</accession>